<proteinExistence type="predicted"/>
<dbReference type="Proteomes" id="UP000032512">
    <property type="component" value="Unassembled WGS sequence"/>
</dbReference>
<protein>
    <recommendedName>
        <fullName evidence="4">SHOCT domain-containing protein</fullName>
    </recommendedName>
</protein>
<evidence type="ECO:0000313" key="3">
    <source>
        <dbReference type="Proteomes" id="UP000032512"/>
    </source>
</evidence>
<reference evidence="2 3" key="1">
    <citation type="submission" date="2015-01" db="EMBL/GenBank/DDBJ databases">
        <title>Draft genome sequences of the supercritical CO2 tolerant bacteria Bacillus subterraneus MITOT1 and Bacillus cereus MIT0214.</title>
        <authorList>
            <person name="Peet K.C."/>
            <person name="Thompson J.R."/>
        </authorList>
    </citation>
    <scope>NUCLEOTIDE SEQUENCE [LARGE SCALE GENOMIC DNA]</scope>
    <source>
        <strain evidence="2 3">MITOT1</strain>
    </source>
</reference>
<keyword evidence="3" id="KW-1185">Reference proteome</keyword>
<feature type="transmembrane region" description="Helical" evidence="1">
    <location>
        <begin position="29"/>
        <end position="49"/>
    </location>
</feature>
<dbReference type="PATRIC" id="fig|285983.3.peg.1177"/>
<name>A0A0D6ZDT1_9BACI</name>
<evidence type="ECO:0000256" key="1">
    <source>
        <dbReference type="SAM" id="Phobius"/>
    </source>
</evidence>
<organism evidence="2 3">
    <name type="scientific">Mesobacillus subterraneus</name>
    <dbReference type="NCBI Taxonomy" id="285983"/>
    <lineage>
        <taxon>Bacteria</taxon>
        <taxon>Bacillati</taxon>
        <taxon>Bacillota</taxon>
        <taxon>Bacilli</taxon>
        <taxon>Bacillales</taxon>
        <taxon>Bacillaceae</taxon>
        <taxon>Mesobacillus</taxon>
    </lineage>
</organism>
<sequence length="94" mass="10484">MMGGHMGSFVNGYGFNGPSGYSQFGMMPYFNFSTLIFLGLIAVGAYLLFKNRAAINPKPGNTQAIEAEEMVKLRYARGEITFEEFQQILRTIQS</sequence>
<keyword evidence="1" id="KW-1133">Transmembrane helix</keyword>
<dbReference type="CDD" id="cd11586">
    <property type="entry name" value="VbhA_like"/>
    <property type="match status" value="1"/>
</dbReference>
<evidence type="ECO:0008006" key="4">
    <source>
        <dbReference type="Google" id="ProtNLM"/>
    </source>
</evidence>
<keyword evidence="1" id="KW-0472">Membrane</keyword>
<evidence type="ECO:0000313" key="2">
    <source>
        <dbReference type="EMBL" id="KIY23702.1"/>
    </source>
</evidence>
<dbReference type="OrthoDB" id="2168600at2"/>
<accession>A0A0D6ZDT1</accession>
<dbReference type="EMBL" id="JXIQ01000013">
    <property type="protein sequence ID" value="KIY23702.1"/>
    <property type="molecule type" value="Genomic_DNA"/>
</dbReference>
<gene>
    <name evidence="2" type="ORF">UB32_01640</name>
</gene>
<keyword evidence="1" id="KW-0812">Transmembrane</keyword>
<dbReference type="AlphaFoldDB" id="A0A0D6ZDT1"/>
<comment type="caution">
    <text evidence="2">The sequence shown here is derived from an EMBL/GenBank/DDBJ whole genome shotgun (WGS) entry which is preliminary data.</text>
</comment>
<dbReference type="RefSeq" id="WP_044390659.1">
    <property type="nucleotide sequence ID" value="NZ_JXIQ01000013.1"/>
</dbReference>
<dbReference type="InterPro" id="IPR033788">
    <property type="entry name" value="VbhA-like"/>
</dbReference>